<dbReference type="SUPFAM" id="SSF57850">
    <property type="entry name" value="RING/U-box"/>
    <property type="match status" value="1"/>
</dbReference>
<protein>
    <recommendedName>
        <fullName evidence="3">RING-type domain-containing protein</fullName>
    </recommendedName>
</protein>
<sequence>MASSQIEIASSSPFGCVLRDHNRHERFNRESTARAAAAAAAFQKNLKGLVRENLRACISVSSESVSNENPRNRVDSNIDDHHQNSRRLTDNKDNIPRNVHDSSIRSSKQARTLDQWAAMQARGMISTIEMQREKAGLLITSLKKPSSMQQNSQDSENSAGQSDNPPINKNRGASSLVQIWEARLNQPEACLHRSHSMNNSRTGSVSSQTENASSNTEEKSRQSDIADSNKREEAFEDCGSAKSAPSSIHFRNRDAGEPEKVKIVDIIRRLTSDGNDPDQPLNSAGDGLSRERKHSSGSDRTEQKVLSQVVNSPKIRGRQAFNDLLLQMEQERHRELGSLGERQAVSKFAQRGRIQSLLRLRFLHRGVAFEDQHRPRSSQSTTSSISDRSQHGSTIMHLRERFSAGTEQATSLNEEPATPRSTAEMLSISVDSNTSIQNQPTADGHHQENSASAEKQSEPQVKISASTTCEVQEKADGKTCAGSDVAWEGTSLQVENLDPPETSKTTSPLSGWEDHEVEEEEGYFEQTSSDWFSDIARPRSYWEDQRRARYEEKLSGSSDNDEIRQLLERRTVSSFLTSDLRDSIDQLVMSRVQRQVSQEDEELDEDSQERMGQLMLSYFQRHSHSADSQDEEQKQGQELDGGSGEGETVGEESISEEGSLITSHQYIEATDYFDQSSPSQHSPYPFRSWNFSDEHEVADGCQQAQTKSLHLTPPSQVSNKDRRYSSSISHSSIEMELLYDLKGHMVQLQREMSGLRKSIQSCMEMQMNSQNYLKVQEVHPVQGNGKSSSDRRLNKRSCCICYETHVDSFLYRCGHMCTCLKCAHELLRSGGKCPICRAPILDVVRACLDS</sequence>
<feature type="compositionally biased region" description="Basic and acidic residues" evidence="2">
    <location>
        <begin position="288"/>
        <end position="303"/>
    </location>
</feature>
<proteinExistence type="predicted"/>
<feature type="region of interest" description="Disordered" evidence="2">
    <location>
        <begin position="695"/>
        <end position="726"/>
    </location>
</feature>
<feature type="domain" description="RING-type" evidence="3">
    <location>
        <begin position="798"/>
        <end position="837"/>
    </location>
</feature>
<dbReference type="PANTHER" id="PTHR47820:SF3">
    <property type="entry name" value="OS07G0499800 PROTEIN"/>
    <property type="match status" value="1"/>
</dbReference>
<feature type="compositionally biased region" description="Basic and acidic residues" evidence="2">
    <location>
        <begin position="216"/>
        <end position="233"/>
    </location>
</feature>
<dbReference type="GO" id="GO:0008270">
    <property type="term" value="F:zinc ion binding"/>
    <property type="evidence" value="ECO:0007669"/>
    <property type="project" value="UniProtKB-KW"/>
</dbReference>
<feature type="region of interest" description="Disordered" evidence="2">
    <location>
        <begin position="61"/>
        <end position="112"/>
    </location>
</feature>
<feature type="region of interest" description="Disordered" evidence="2">
    <location>
        <begin position="370"/>
        <end position="392"/>
    </location>
</feature>
<gene>
    <name evidence="4" type="ORF">SVIM_LOCUS3906</name>
</gene>
<feature type="compositionally biased region" description="Basic and acidic residues" evidence="2">
    <location>
        <begin position="624"/>
        <end position="637"/>
    </location>
</feature>
<dbReference type="EMBL" id="CAADRP010000001">
    <property type="protein sequence ID" value="VFU20222.1"/>
    <property type="molecule type" value="Genomic_DNA"/>
</dbReference>
<feature type="region of interest" description="Disordered" evidence="2">
    <location>
        <begin position="434"/>
        <end position="476"/>
    </location>
</feature>
<reference evidence="4" key="1">
    <citation type="submission" date="2019-03" db="EMBL/GenBank/DDBJ databases">
        <authorList>
            <person name="Mank J."/>
            <person name="Almeida P."/>
        </authorList>
    </citation>
    <scope>NUCLEOTIDE SEQUENCE</scope>
    <source>
        <strain evidence="4">78183</strain>
    </source>
</reference>
<dbReference type="CDD" id="cd16647">
    <property type="entry name" value="mRING-HC-C3HC5_NEU1"/>
    <property type="match status" value="1"/>
</dbReference>
<feature type="compositionally biased region" description="Polar residues" evidence="2">
    <location>
        <begin position="702"/>
        <end position="718"/>
    </location>
</feature>
<feature type="region of interest" description="Disordered" evidence="2">
    <location>
        <begin position="270"/>
        <end position="311"/>
    </location>
</feature>
<feature type="region of interest" description="Disordered" evidence="2">
    <location>
        <begin position="621"/>
        <end position="657"/>
    </location>
</feature>
<dbReference type="AlphaFoldDB" id="A0A6N2JXP6"/>
<feature type="region of interest" description="Disordered" evidence="2">
    <location>
        <begin position="491"/>
        <end position="526"/>
    </location>
</feature>
<organism evidence="4">
    <name type="scientific">Salix viminalis</name>
    <name type="common">Common osier</name>
    <name type="synonym">Basket willow</name>
    <dbReference type="NCBI Taxonomy" id="40686"/>
    <lineage>
        <taxon>Eukaryota</taxon>
        <taxon>Viridiplantae</taxon>
        <taxon>Streptophyta</taxon>
        <taxon>Embryophyta</taxon>
        <taxon>Tracheophyta</taxon>
        <taxon>Spermatophyta</taxon>
        <taxon>Magnoliopsida</taxon>
        <taxon>eudicotyledons</taxon>
        <taxon>Gunneridae</taxon>
        <taxon>Pentapetalae</taxon>
        <taxon>rosids</taxon>
        <taxon>fabids</taxon>
        <taxon>Malpighiales</taxon>
        <taxon>Salicaceae</taxon>
        <taxon>Saliceae</taxon>
        <taxon>Salix</taxon>
    </lineage>
</organism>
<name>A0A6N2JXP6_SALVM</name>
<keyword evidence="1" id="KW-0863">Zinc-finger</keyword>
<feature type="compositionally biased region" description="Polar residues" evidence="2">
    <location>
        <begin position="196"/>
        <end position="215"/>
    </location>
</feature>
<dbReference type="Pfam" id="PF13920">
    <property type="entry name" value="zf-C3HC4_3"/>
    <property type="match status" value="1"/>
</dbReference>
<keyword evidence="1" id="KW-0479">Metal-binding</keyword>
<dbReference type="Gene3D" id="3.30.40.10">
    <property type="entry name" value="Zinc/RING finger domain, C3HC4 (zinc finger)"/>
    <property type="match status" value="1"/>
</dbReference>
<dbReference type="PROSITE" id="PS50089">
    <property type="entry name" value="ZF_RING_2"/>
    <property type="match status" value="1"/>
</dbReference>
<dbReference type="PANTHER" id="PTHR47820">
    <property type="entry name" value="BNAC05G24000D PROTEIN"/>
    <property type="match status" value="1"/>
</dbReference>
<evidence type="ECO:0000256" key="2">
    <source>
        <dbReference type="SAM" id="MobiDB-lite"/>
    </source>
</evidence>
<evidence type="ECO:0000256" key="1">
    <source>
        <dbReference type="PROSITE-ProRule" id="PRU00175"/>
    </source>
</evidence>
<feature type="compositionally biased region" description="Low complexity" evidence="2">
    <location>
        <begin position="377"/>
        <end position="387"/>
    </location>
</feature>
<dbReference type="InterPro" id="IPR013083">
    <property type="entry name" value="Znf_RING/FYVE/PHD"/>
</dbReference>
<dbReference type="InterPro" id="IPR001841">
    <property type="entry name" value="Znf_RING"/>
</dbReference>
<accession>A0A6N2JXP6</accession>
<keyword evidence="1" id="KW-0862">Zinc</keyword>
<feature type="region of interest" description="Disordered" evidence="2">
    <location>
        <begin position="143"/>
        <end position="171"/>
    </location>
</feature>
<feature type="region of interest" description="Disordered" evidence="2">
    <location>
        <begin position="194"/>
        <end position="256"/>
    </location>
</feature>
<evidence type="ECO:0000259" key="3">
    <source>
        <dbReference type="PROSITE" id="PS50089"/>
    </source>
</evidence>
<feature type="compositionally biased region" description="Basic and acidic residues" evidence="2">
    <location>
        <begin position="70"/>
        <end position="103"/>
    </location>
</feature>
<evidence type="ECO:0000313" key="4">
    <source>
        <dbReference type="EMBL" id="VFU20222.1"/>
    </source>
</evidence>